<organism evidence="3 4">
    <name type="scientific">Chitinophaga filiformis</name>
    <name type="common">Myxococcus filiformis</name>
    <name type="synonym">Flexibacter filiformis</name>
    <dbReference type="NCBI Taxonomy" id="104663"/>
    <lineage>
        <taxon>Bacteria</taxon>
        <taxon>Pseudomonadati</taxon>
        <taxon>Bacteroidota</taxon>
        <taxon>Chitinophagia</taxon>
        <taxon>Chitinophagales</taxon>
        <taxon>Chitinophagaceae</taxon>
        <taxon>Chitinophaga</taxon>
    </lineage>
</organism>
<dbReference type="Proteomes" id="UP000830198">
    <property type="component" value="Chromosome"/>
</dbReference>
<evidence type="ECO:0000259" key="2">
    <source>
        <dbReference type="PROSITE" id="PS50975"/>
    </source>
</evidence>
<dbReference type="Gene3D" id="3.30.470.20">
    <property type="entry name" value="ATP-grasp fold, B domain"/>
    <property type="match status" value="1"/>
</dbReference>
<dbReference type="PROSITE" id="PS50975">
    <property type="entry name" value="ATP_GRASP"/>
    <property type="match status" value="1"/>
</dbReference>
<dbReference type="PANTHER" id="PTHR21621:SF0">
    <property type="entry name" value="BETA-CITRYLGLUTAMATE SYNTHASE B-RELATED"/>
    <property type="match status" value="1"/>
</dbReference>
<evidence type="ECO:0000313" key="4">
    <source>
        <dbReference type="Proteomes" id="UP000830198"/>
    </source>
</evidence>
<dbReference type="PANTHER" id="PTHR21621">
    <property type="entry name" value="RIBOSOMAL PROTEIN S6 MODIFICATION PROTEIN"/>
    <property type="match status" value="1"/>
</dbReference>
<dbReference type="EMBL" id="CP095855">
    <property type="protein sequence ID" value="UPK68304.1"/>
    <property type="molecule type" value="Genomic_DNA"/>
</dbReference>
<keyword evidence="1" id="KW-0547">Nucleotide-binding</keyword>
<proteinExistence type="predicted"/>
<accession>A0ABY4HYU8</accession>
<dbReference type="RefSeq" id="WP_247810699.1">
    <property type="nucleotide sequence ID" value="NZ_CP095855.1"/>
</dbReference>
<name>A0ABY4HYU8_CHIFI</name>
<evidence type="ECO:0000313" key="3">
    <source>
        <dbReference type="EMBL" id="UPK68304.1"/>
    </source>
</evidence>
<keyword evidence="1" id="KW-0067">ATP-binding</keyword>
<feature type="domain" description="ATP-grasp" evidence="2">
    <location>
        <begin position="118"/>
        <end position="304"/>
    </location>
</feature>
<reference evidence="3 4" key="1">
    <citation type="submission" date="2022-04" db="EMBL/GenBank/DDBJ databases">
        <title>The arsenic-methylating capacity of Chitinophaga filiformis YT5 during chitin decomposition.</title>
        <authorList>
            <person name="Chen G."/>
            <person name="Liang Y."/>
        </authorList>
    </citation>
    <scope>NUCLEOTIDE SEQUENCE [LARGE SCALE GENOMIC DNA]</scope>
    <source>
        <strain evidence="3 4">YT5</strain>
    </source>
</reference>
<protein>
    <recommendedName>
        <fullName evidence="2">ATP-grasp domain-containing protein</fullName>
    </recommendedName>
</protein>
<gene>
    <name evidence="3" type="ORF">MYF79_25435</name>
</gene>
<sequence>MILIVTHKSDFTVDYVIRKLNDKSIPYYRFNCEDVLKRSFGVQIDQQFKYHINGISDFSSVWFRRTKLPDFNQQPDGIKRYLQDEVDSLFSNLFNTIPAKWLSNPTNIYRAENKLVQLKEASKLGMNIPETIVTNQKDEIKKFYYENEKNIIIKPIYSNRIFLDNKFGLIYTNKLGEKHINDLDDFLLSPNIIQRLIDKQYELRVTIVDKSVFAAAVDSQSQKETEIDWRKSRLKFTAYKLPEYIEKQCIELVNSLGISFGAIDMIRSKDGSYYFLEVNPNGQWAWIENDTGLNISDAIIKYLNNK</sequence>
<dbReference type="SUPFAM" id="SSF56059">
    <property type="entry name" value="Glutathione synthetase ATP-binding domain-like"/>
    <property type="match status" value="1"/>
</dbReference>
<dbReference type="InterPro" id="IPR011761">
    <property type="entry name" value="ATP-grasp"/>
</dbReference>
<evidence type="ECO:0000256" key="1">
    <source>
        <dbReference type="PROSITE-ProRule" id="PRU00409"/>
    </source>
</evidence>
<dbReference type="Pfam" id="PF08443">
    <property type="entry name" value="RimK"/>
    <property type="match status" value="1"/>
</dbReference>
<dbReference type="InterPro" id="IPR013651">
    <property type="entry name" value="ATP-grasp_RimK-type"/>
</dbReference>
<keyword evidence="4" id="KW-1185">Reference proteome</keyword>